<sequence>MEQQQRQLTEELADWVHAARMAAWQAVGQTSMRSRHPTAEEQMVPYADLAEADKDDDRRLVAAVLAGLAVLPEHDVLLLLARHRASDAQPAPQP</sequence>
<accession>A0ABU0ZC84</accession>
<protein>
    <submittedName>
        <fullName evidence="1">Uncharacterized protein</fullName>
    </submittedName>
</protein>
<dbReference type="RefSeq" id="WP_308711937.1">
    <property type="nucleotide sequence ID" value="NZ_JAVHUY010000007.1"/>
</dbReference>
<evidence type="ECO:0000313" key="1">
    <source>
        <dbReference type="EMBL" id="MDQ7904666.1"/>
    </source>
</evidence>
<comment type="caution">
    <text evidence="1">The sequence shown here is derived from an EMBL/GenBank/DDBJ whole genome shotgun (WGS) entry which is preliminary data.</text>
</comment>
<organism evidence="1 2">
    <name type="scientific">Phytohabitans maris</name>
    <dbReference type="NCBI Taxonomy" id="3071409"/>
    <lineage>
        <taxon>Bacteria</taxon>
        <taxon>Bacillati</taxon>
        <taxon>Actinomycetota</taxon>
        <taxon>Actinomycetes</taxon>
        <taxon>Micromonosporales</taxon>
        <taxon>Micromonosporaceae</taxon>
    </lineage>
</organism>
<dbReference type="EMBL" id="JAVHUY010000007">
    <property type="protein sequence ID" value="MDQ7904666.1"/>
    <property type="molecule type" value="Genomic_DNA"/>
</dbReference>
<gene>
    <name evidence="1" type="ORF">RB614_09050</name>
</gene>
<evidence type="ECO:0000313" key="2">
    <source>
        <dbReference type="Proteomes" id="UP001230908"/>
    </source>
</evidence>
<proteinExistence type="predicted"/>
<keyword evidence="2" id="KW-1185">Reference proteome</keyword>
<dbReference type="Proteomes" id="UP001230908">
    <property type="component" value="Unassembled WGS sequence"/>
</dbReference>
<reference evidence="1 2" key="1">
    <citation type="submission" date="2023-08" db="EMBL/GenBank/DDBJ databases">
        <title>Phytohabitans sansha sp. nov., isolated from marine sediment.</title>
        <authorList>
            <person name="Zhao Y."/>
            <person name="Yi K."/>
        </authorList>
    </citation>
    <scope>NUCLEOTIDE SEQUENCE [LARGE SCALE GENOMIC DNA]</scope>
    <source>
        <strain evidence="1 2">ZYX-F-186</strain>
    </source>
</reference>
<name>A0ABU0ZC84_9ACTN</name>